<dbReference type="PATRIC" id="fig|298794.3.peg.3187"/>
<reference evidence="1 2" key="1">
    <citation type="submission" date="2015-03" db="EMBL/GenBank/DDBJ databases">
        <title>Genome sequencing of Methylobacterium variabile DSM 16961.</title>
        <authorList>
            <person name="Chaudhry V."/>
            <person name="Patil P.B."/>
        </authorList>
    </citation>
    <scope>NUCLEOTIDE SEQUENCE [LARGE SCALE GENOMIC DNA]</scope>
    <source>
        <strain evidence="1 2">DSM 16961</strain>
    </source>
</reference>
<organism evidence="1 2">
    <name type="scientific">Methylobacterium variabile</name>
    <dbReference type="NCBI Taxonomy" id="298794"/>
    <lineage>
        <taxon>Bacteria</taxon>
        <taxon>Pseudomonadati</taxon>
        <taxon>Pseudomonadota</taxon>
        <taxon>Alphaproteobacteria</taxon>
        <taxon>Hyphomicrobiales</taxon>
        <taxon>Methylobacteriaceae</taxon>
        <taxon>Methylobacterium</taxon>
    </lineage>
</organism>
<dbReference type="AlphaFoldDB" id="A0A0J6UXP5"/>
<comment type="caution">
    <text evidence="1">The sequence shown here is derived from an EMBL/GenBank/DDBJ whole genome shotgun (WGS) entry which is preliminary data.</text>
</comment>
<sequence length="277" mass="30021">MCACLAAAASPAFARSAALPGVTVGLPTGAQPPTGLYFNLTTSFGMRETLPRDSQANANQPTFVWATPWPGDKTQLRFVFTQPISAVSPQAREWEGGFGQQFIAAQLARDLGGGVGVSYMLGGYQTTGTRFAIQSPSLAHRFAISYTADGWNLTANLHYGMMLESRSPSGVLSNDYMNLDLTATKRFGQWQVGAIAFGSTDLPTGVASYRPQGQVAVGALVGYTFNPVTVQAFVTRDVAQRNYGGEETRFWMRVLVPLYRDQREALPNRTLVSRDEN</sequence>
<gene>
    <name evidence="1" type="ORF">VQ02_26955</name>
</gene>
<evidence type="ECO:0000313" key="1">
    <source>
        <dbReference type="EMBL" id="KMO31096.1"/>
    </source>
</evidence>
<accession>A0A0J6UXP5</accession>
<name>A0A0J6UXP5_9HYPH</name>
<evidence type="ECO:0000313" key="2">
    <source>
        <dbReference type="Proteomes" id="UP000035955"/>
    </source>
</evidence>
<protein>
    <submittedName>
        <fullName evidence="1">CoxB-like protein</fullName>
    </submittedName>
</protein>
<dbReference type="Proteomes" id="UP000035955">
    <property type="component" value="Unassembled WGS sequence"/>
</dbReference>
<keyword evidence="2" id="KW-1185">Reference proteome</keyword>
<proteinExistence type="predicted"/>
<dbReference type="EMBL" id="LABY01000209">
    <property type="protein sequence ID" value="KMO31096.1"/>
    <property type="molecule type" value="Genomic_DNA"/>
</dbReference>